<feature type="transmembrane region" description="Helical" evidence="1">
    <location>
        <begin position="199"/>
        <end position="220"/>
    </location>
</feature>
<dbReference type="Proteomes" id="UP000809829">
    <property type="component" value="Unassembled WGS sequence"/>
</dbReference>
<feature type="transmembrane region" description="Helical" evidence="1">
    <location>
        <begin position="7"/>
        <end position="32"/>
    </location>
</feature>
<keyword evidence="1" id="KW-0812">Transmembrane</keyword>
<organism evidence="3 4">
    <name type="scientific">Priestia iocasae</name>
    <dbReference type="NCBI Taxonomy" id="2291674"/>
    <lineage>
        <taxon>Bacteria</taxon>
        <taxon>Bacillati</taxon>
        <taxon>Bacillota</taxon>
        <taxon>Bacilli</taxon>
        <taxon>Bacillales</taxon>
        <taxon>Bacillaceae</taxon>
        <taxon>Priestia</taxon>
    </lineage>
</organism>
<evidence type="ECO:0000313" key="4">
    <source>
        <dbReference type="Proteomes" id="UP000809829"/>
    </source>
</evidence>
<feature type="transmembrane region" description="Helical" evidence="1">
    <location>
        <begin position="121"/>
        <end position="139"/>
    </location>
</feature>
<evidence type="ECO:0000313" key="3">
    <source>
        <dbReference type="EMBL" id="MBM7705077.1"/>
    </source>
</evidence>
<evidence type="ECO:0000256" key="1">
    <source>
        <dbReference type="SAM" id="Phobius"/>
    </source>
</evidence>
<accession>A0ABS2R090</accession>
<keyword evidence="3" id="KW-0645">Protease</keyword>
<dbReference type="GO" id="GO:0006508">
    <property type="term" value="P:proteolysis"/>
    <property type="evidence" value="ECO:0007669"/>
    <property type="project" value="UniProtKB-KW"/>
</dbReference>
<feature type="transmembrane region" description="Helical" evidence="1">
    <location>
        <begin position="160"/>
        <end position="193"/>
    </location>
</feature>
<keyword evidence="4" id="KW-1185">Reference proteome</keyword>
<dbReference type="Pfam" id="PF02517">
    <property type="entry name" value="Rce1-like"/>
    <property type="match status" value="1"/>
</dbReference>
<comment type="caution">
    <text evidence="3">The sequence shown here is derived from an EMBL/GenBank/DDBJ whole genome shotgun (WGS) entry which is preliminary data.</text>
</comment>
<feature type="transmembrane region" description="Helical" evidence="1">
    <location>
        <begin position="44"/>
        <end position="64"/>
    </location>
</feature>
<keyword evidence="1" id="KW-1133">Transmembrane helix</keyword>
<feature type="transmembrane region" description="Helical" evidence="1">
    <location>
        <begin position="80"/>
        <end position="101"/>
    </location>
</feature>
<dbReference type="PANTHER" id="PTHR36435:SF6">
    <property type="entry name" value="ABORTIVE INFECTION PROTEIN"/>
    <property type="match status" value="1"/>
</dbReference>
<dbReference type="RefSeq" id="WP_205189060.1">
    <property type="nucleotide sequence ID" value="NZ_JAFBFC010000014.1"/>
</dbReference>
<name>A0ABS2R090_9BACI</name>
<gene>
    <name evidence="3" type="ORF">JOC83_003986</name>
</gene>
<dbReference type="EMBL" id="JAFBFC010000014">
    <property type="protein sequence ID" value="MBM7705077.1"/>
    <property type="molecule type" value="Genomic_DNA"/>
</dbReference>
<feature type="domain" description="CAAX prenyl protease 2/Lysostaphin resistance protein A-like" evidence="2">
    <location>
        <begin position="127"/>
        <end position="212"/>
    </location>
</feature>
<dbReference type="GO" id="GO:0008233">
    <property type="term" value="F:peptidase activity"/>
    <property type="evidence" value="ECO:0007669"/>
    <property type="project" value="UniProtKB-KW"/>
</dbReference>
<protein>
    <submittedName>
        <fullName evidence="3">Membrane protease YdiL (CAAX protease family)</fullName>
    </submittedName>
</protein>
<evidence type="ECO:0000259" key="2">
    <source>
        <dbReference type="Pfam" id="PF02517"/>
    </source>
</evidence>
<proteinExistence type="predicted"/>
<sequence>MKKHYWYIILTYILMQLSGILGVRLLLALGFFEDKPMQEGLQYATIYWTIFSFTVALMITLLLLRKERHMRTEKIHIPQAVFWSIGGIFLAMIAQSIAGVIEMKVFGIEPGSENTEFIVELVRITPMLIVVTSVIGPILEEIIFRKIIFGSLHKRFNFFISALISSVIFAAVHMDFIHILIYTAMGFVFAFLYAKTKTIIVPIFAHVAMNTIVVLMQTIFADKIEELQKQAEQLQFIFGGF</sequence>
<dbReference type="PANTHER" id="PTHR36435">
    <property type="entry name" value="SLR1288 PROTEIN"/>
    <property type="match status" value="1"/>
</dbReference>
<dbReference type="InterPro" id="IPR052710">
    <property type="entry name" value="CAAX_protease"/>
</dbReference>
<reference evidence="3 4" key="1">
    <citation type="submission" date="2021-01" db="EMBL/GenBank/DDBJ databases">
        <title>Genomic Encyclopedia of Type Strains, Phase IV (KMG-IV): sequencing the most valuable type-strain genomes for metagenomic binning, comparative biology and taxonomic classification.</title>
        <authorList>
            <person name="Goeker M."/>
        </authorList>
    </citation>
    <scope>NUCLEOTIDE SEQUENCE [LARGE SCALE GENOMIC DNA]</scope>
    <source>
        <strain evidence="3 4">DSM 104297</strain>
    </source>
</reference>
<keyword evidence="1" id="KW-0472">Membrane</keyword>
<dbReference type="InterPro" id="IPR003675">
    <property type="entry name" value="Rce1/LyrA-like_dom"/>
</dbReference>
<keyword evidence="3" id="KW-0378">Hydrolase</keyword>